<dbReference type="InterPro" id="IPR005199">
    <property type="entry name" value="Glyco_hydro_79"/>
</dbReference>
<dbReference type="RefSeq" id="XP_039139951.1">
    <property type="nucleotide sequence ID" value="XM_039284017.1"/>
</dbReference>
<keyword evidence="3" id="KW-0964">Secreted</keyword>
<feature type="signal peptide" evidence="11">
    <location>
        <begin position="1"/>
        <end position="22"/>
    </location>
</feature>
<evidence type="ECO:0000256" key="3">
    <source>
        <dbReference type="ARBA" id="ARBA00022525"/>
    </source>
</evidence>
<feature type="chain" id="PRO_5044720563" evidence="11">
    <location>
        <begin position="23"/>
        <end position="517"/>
    </location>
</feature>
<evidence type="ECO:0000256" key="5">
    <source>
        <dbReference type="ARBA" id="ARBA00022801"/>
    </source>
</evidence>
<dbReference type="PANTHER" id="PTHR14363">
    <property type="entry name" value="HEPARANASE-RELATED"/>
    <property type="match status" value="1"/>
</dbReference>
<gene>
    <name evidence="13 14" type="primary">LOC120277256</name>
</gene>
<keyword evidence="12" id="KW-1185">Reference proteome</keyword>
<dbReference type="RefSeq" id="XP_039139950.1">
    <property type="nucleotide sequence ID" value="XM_039284016.1"/>
</dbReference>
<keyword evidence="6" id="KW-0472">Membrane</keyword>
<keyword evidence="5" id="KW-0378">Hydrolase</keyword>
<sequence length="517" mass="57428">MGRMGVDLLLFLFLNMLTGITSQNTENLTIIVNGSKTIAETDDNFVCATLDWWPPEKCNYNQCPWGQASVLNLNLNHSTLAKAIKAFGSFRLRIGGSLQDQVDYGVGDLAQPCLPFEKKQGGLFGFSNGCLSMKRWDDLNLFFEKTGVIVTFGLNALKGRQQKKKGVWGGRWNYSNAFDFIQYTVSQGYPVDSWEFGNELSGHGIGASVDAKQYGKDLIALKSMLDELYNNSSPQSLILAPGGFFDQSWYAHLLQFSGDRIVNGMTHHIYNLGPGDDPHIASKILDPKYLDQIANTFINLQLTIEKYGPWSSPWVGEAGGAYNSGSQQVSNKFLNSFWYMDQLGMASKYNTQVYCRQTLIGGNYGLLDTNTFMPNPDYYSTLLWHRLMGIDVLSVRVNGSPYLRAYAHCSKDNTGITILLINLSNSTQFNVTVQNDVGEYKTRILEKSANQQEYHLTAENNNYLNQTILLNGSPLELTGDGDIPSLDPIFVGDSPVSVGPLSIVFVVMPDFDTSTCN</sequence>
<evidence type="ECO:0000256" key="4">
    <source>
        <dbReference type="ARBA" id="ARBA00022729"/>
    </source>
</evidence>
<dbReference type="GO" id="GO:0004566">
    <property type="term" value="F:beta-glucuronidase activity"/>
    <property type="evidence" value="ECO:0007669"/>
    <property type="project" value="TreeGrafter"/>
</dbReference>
<name>A0AB40CMF3_DIOCR</name>
<organism evidence="12 14">
    <name type="scientific">Dioscorea cayennensis subsp. rotundata</name>
    <name type="common">White Guinea yam</name>
    <name type="synonym">Dioscorea rotundata</name>
    <dbReference type="NCBI Taxonomy" id="55577"/>
    <lineage>
        <taxon>Eukaryota</taxon>
        <taxon>Viridiplantae</taxon>
        <taxon>Streptophyta</taxon>
        <taxon>Embryophyta</taxon>
        <taxon>Tracheophyta</taxon>
        <taxon>Spermatophyta</taxon>
        <taxon>Magnoliopsida</taxon>
        <taxon>Liliopsida</taxon>
        <taxon>Dioscoreales</taxon>
        <taxon>Dioscoreaceae</taxon>
        <taxon>Dioscorea</taxon>
    </lineage>
</organism>
<dbReference type="AlphaFoldDB" id="A0AB40CMF3"/>
<evidence type="ECO:0000256" key="7">
    <source>
        <dbReference type="ARBA" id="ARBA00023180"/>
    </source>
</evidence>
<dbReference type="Pfam" id="PF03662">
    <property type="entry name" value="Glyco_hydro_79n"/>
    <property type="match status" value="1"/>
</dbReference>
<dbReference type="Gene3D" id="3.20.20.80">
    <property type="entry name" value="Glycosidases"/>
    <property type="match status" value="1"/>
</dbReference>
<evidence type="ECO:0000256" key="8">
    <source>
        <dbReference type="ARBA" id="ARBA00023228"/>
    </source>
</evidence>
<evidence type="ECO:0000256" key="9">
    <source>
        <dbReference type="ARBA" id="ARBA00023765"/>
    </source>
</evidence>
<evidence type="ECO:0000313" key="13">
    <source>
        <dbReference type="RefSeq" id="XP_039139950.1"/>
    </source>
</evidence>
<accession>A0AB40CMF3</accession>
<dbReference type="GeneID" id="120277256"/>
<evidence type="ECO:0000256" key="1">
    <source>
        <dbReference type="ARBA" id="ARBA00004613"/>
    </source>
</evidence>
<dbReference type="InterPro" id="IPR017853">
    <property type="entry name" value="GH"/>
</dbReference>
<dbReference type="GO" id="GO:0005765">
    <property type="term" value="C:lysosomal membrane"/>
    <property type="evidence" value="ECO:0007669"/>
    <property type="project" value="UniProtKB-SubCell"/>
</dbReference>
<dbReference type="PANTHER" id="PTHR14363:SF21">
    <property type="entry name" value="HEPARANASE-LIKE PROTEIN 1"/>
    <property type="match status" value="1"/>
</dbReference>
<keyword evidence="8" id="KW-0458">Lysosome</keyword>
<dbReference type="Proteomes" id="UP001515500">
    <property type="component" value="Chromosome 15"/>
</dbReference>
<dbReference type="FunFam" id="3.20.20.80:FF:000023">
    <property type="entry name" value="heparanase-like protein 3"/>
    <property type="match status" value="1"/>
</dbReference>
<protein>
    <submittedName>
        <fullName evidence="13 14">Heparanase-like protein 2</fullName>
    </submittedName>
</protein>
<evidence type="ECO:0000256" key="10">
    <source>
        <dbReference type="ARBA" id="ARBA00055929"/>
    </source>
</evidence>
<dbReference type="GO" id="GO:0005576">
    <property type="term" value="C:extracellular region"/>
    <property type="evidence" value="ECO:0007669"/>
    <property type="project" value="UniProtKB-SubCell"/>
</dbReference>
<evidence type="ECO:0000313" key="12">
    <source>
        <dbReference type="Proteomes" id="UP001515500"/>
    </source>
</evidence>
<keyword evidence="4 11" id="KW-0732">Signal</keyword>
<comment type="function">
    <text evidence="10">Endoglycosidase which is a cell surface and extracellular matrix-degrading enzyme. Cleaves heparan sulfate proteoglycans (HSPGs) into heparan sulfate side chains and core proteoglycans.</text>
</comment>
<dbReference type="GO" id="GO:0009505">
    <property type="term" value="C:plant-type cell wall"/>
    <property type="evidence" value="ECO:0007669"/>
    <property type="project" value="TreeGrafter"/>
</dbReference>
<evidence type="ECO:0000256" key="11">
    <source>
        <dbReference type="SAM" id="SignalP"/>
    </source>
</evidence>
<proteinExistence type="inferred from homology"/>
<comment type="subcellular location">
    <subcellularLocation>
        <location evidence="9">Lysosome membrane</location>
        <topology evidence="9">Peripheral membrane protein</topology>
    </subcellularLocation>
    <subcellularLocation>
        <location evidence="1">Secreted</location>
    </subcellularLocation>
</comment>
<reference evidence="13 14" key="1">
    <citation type="submission" date="2025-04" db="UniProtKB">
        <authorList>
            <consortium name="RefSeq"/>
        </authorList>
    </citation>
    <scope>IDENTIFICATION</scope>
</reference>
<dbReference type="SUPFAM" id="SSF51445">
    <property type="entry name" value="(Trans)glycosidases"/>
    <property type="match status" value="1"/>
</dbReference>
<keyword evidence="7" id="KW-0325">Glycoprotein</keyword>
<evidence type="ECO:0000313" key="14">
    <source>
        <dbReference type="RefSeq" id="XP_039139951.1"/>
    </source>
</evidence>
<evidence type="ECO:0000256" key="2">
    <source>
        <dbReference type="ARBA" id="ARBA00009800"/>
    </source>
</evidence>
<comment type="similarity">
    <text evidence="2">Belongs to the glycosyl hydrolase 79 family.</text>
</comment>
<evidence type="ECO:0000256" key="6">
    <source>
        <dbReference type="ARBA" id="ARBA00023136"/>
    </source>
</evidence>